<proteinExistence type="inferred from homology"/>
<evidence type="ECO:0000256" key="6">
    <source>
        <dbReference type="ARBA" id="ARBA00023049"/>
    </source>
</evidence>
<feature type="domain" description="Peptidase M16 middle/third" evidence="9">
    <location>
        <begin position="427"/>
        <end position="538"/>
    </location>
</feature>
<dbReference type="GO" id="GO:0006508">
    <property type="term" value="P:proteolysis"/>
    <property type="evidence" value="ECO:0007669"/>
    <property type="project" value="UniProtKB-KW"/>
</dbReference>
<dbReference type="Proteomes" id="UP000007800">
    <property type="component" value="Unassembled WGS sequence"/>
</dbReference>
<keyword evidence="3" id="KW-0479">Metal-binding</keyword>
<dbReference type="InterPro" id="IPR050626">
    <property type="entry name" value="Peptidase_M16"/>
</dbReference>
<dbReference type="InterPro" id="IPR011249">
    <property type="entry name" value="Metalloenz_LuxS/M16"/>
</dbReference>
<feature type="region of interest" description="Disordered" evidence="7">
    <location>
        <begin position="1"/>
        <end position="24"/>
    </location>
</feature>
<comment type="similarity">
    <text evidence="1">Belongs to the peptidase M16 family.</text>
</comment>
<dbReference type="EMBL" id="GG679369">
    <property type="protein sequence ID" value="EER08002.1"/>
    <property type="molecule type" value="Genomic_DNA"/>
</dbReference>
<name>C5L5H7_PERM5</name>
<dbReference type="PANTHER" id="PTHR43690:SF18">
    <property type="entry name" value="INSULIN-DEGRADING ENZYME-RELATED"/>
    <property type="match status" value="1"/>
</dbReference>
<dbReference type="InParanoid" id="C5L5H7"/>
<dbReference type="OrthoDB" id="952271at2759"/>
<dbReference type="Pfam" id="PF05193">
    <property type="entry name" value="Peptidase_M16_C"/>
    <property type="match status" value="1"/>
</dbReference>
<keyword evidence="11" id="KW-1185">Reference proteome</keyword>
<evidence type="ECO:0000256" key="3">
    <source>
        <dbReference type="ARBA" id="ARBA00022723"/>
    </source>
</evidence>
<dbReference type="Pfam" id="PF16187">
    <property type="entry name" value="Peptidase_M16_M"/>
    <property type="match status" value="1"/>
</dbReference>
<feature type="region of interest" description="Disordered" evidence="7">
    <location>
        <begin position="244"/>
        <end position="292"/>
    </location>
</feature>
<dbReference type="SUPFAM" id="SSF63411">
    <property type="entry name" value="LuxS/MPP-like metallohydrolase"/>
    <property type="match status" value="2"/>
</dbReference>
<feature type="domain" description="Peptidase M16 C-terminal" evidence="8">
    <location>
        <begin position="37"/>
        <end position="167"/>
    </location>
</feature>
<dbReference type="PANTHER" id="PTHR43690">
    <property type="entry name" value="NARDILYSIN"/>
    <property type="match status" value="1"/>
</dbReference>
<sequence>MEKQLRSSFSEVRAAPSEADPIATEVPEDITLEKKGFPLAVEAMPYLIRVRPIKDIHRLQLQWQLPPQNGMYRTKPANTLGHLIGHEGSGSLLSFLRSKGLATDLSAGVSEEGYGSNSICSIFDICVTLSTKGLALWKEVAVHVMEYLDMLRRLGSIPDWVYEEIRQVSNMQYRFMEERDPSTTADDLSTSMLPSAKIAYENLLNSSYYLEPEFKPAEVNELLNEYIISDRMLLVLTSSVFGRSKGTEEEGEDDIEADDEGDDEGDDDDSDDDEDMEEDEEEEEAAGDTPEEMLEKMTNEMGLNIEGLLPEGGAPEAEPWFGVEHWRTALDDDFKGRLAAPNVNDELALPKRNAYIATDFTVYDSSTSCSDLPGDVFPKNEEKAEGVTGVSPFDGFPIVPTDRQAPKMMVVGVDQFFYLPKTLVAATPRCDIRIRLATPLFVNDITMFVRQRLWVELAKEALIEETYLAEMAGLATELTFAAQGLELRVYGFKDSLAALMRNVLEVILNLKKAEGLLEGRFGAIKEALERRFFNEDMRPIPCASAIQQIK</sequence>
<dbReference type="RefSeq" id="XP_002776186.1">
    <property type="nucleotide sequence ID" value="XM_002776140.1"/>
</dbReference>
<evidence type="ECO:0000313" key="11">
    <source>
        <dbReference type="Proteomes" id="UP000007800"/>
    </source>
</evidence>
<keyword evidence="4" id="KW-0378">Hydrolase</keyword>
<dbReference type="GeneID" id="9064115"/>
<dbReference type="AlphaFoldDB" id="C5L5H7"/>
<evidence type="ECO:0000259" key="9">
    <source>
        <dbReference type="Pfam" id="PF16187"/>
    </source>
</evidence>
<organism evidence="11">
    <name type="scientific">Perkinsus marinus (strain ATCC 50983 / TXsc)</name>
    <dbReference type="NCBI Taxonomy" id="423536"/>
    <lineage>
        <taxon>Eukaryota</taxon>
        <taxon>Sar</taxon>
        <taxon>Alveolata</taxon>
        <taxon>Perkinsozoa</taxon>
        <taxon>Perkinsea</taxon>
        <taxon>Perkinsida</taxon>
        <taxon>Perkinsidae</taxon>
        <taxon>Perkinsus</taxon>
    </lineage>
</organism>
<evidence type="ECO:0000256" key="1">
    <source>
        <dbReference type="ARBA" id="ARBA00007261"/>
    </source>
</evidence>
<evidence type="ECO:0000256" key="2">
    <source>
        <dbReference type="ARBA" id="ARBA00022670"/>
    </source>
</evidence>
<gene>
    <name evidence="10" type="ORF">Pmar_PMAR012820</name>
</gene>
<protein>
    <submittedName>
        <fullName evidence="10">N-arginine dibasic convertase, putative</fullName>
    </submittedName>
</protein>
<dbReference type="FunFam" id="3.30.830.10:FF:000005">
    <property type="entry name" value="nardilysin isoform X1"/>
    <property type="match status" value="1"/>
</dbReference>
<dbReference type="Gene3D" id="3.30.830.10">
    <property type="entry name" value="Metalloenzyme, LuxS/M16 peptidase-like"/>
    <property type="match status" value="2"/>
</dbReference>
<dbReference type="InterPro" id="IPR007863">
    <property type="entry name" value="Peptidase_M16_C"/>
</dbReference>
<keyword evidence="2" id="KW-0645">Protease</keyword>
<dbReference type="InterPro" id="IPR032632">
    <property type="entry name" value="Peptidase_M16_M"/>
</dbReference>
<evidence type="ECO:0000256" key="7">
    <source>
        <dbReference type="SAM" id="MobiDB-lite"/>
    </source>
</evidence>
<evidence type="ECO:0000259" key="8">
    <source>
        <dbReference type="Pfam" id="PF05193"/>
    </source>
</evidence>
<keyword evidence="6" id="KW-0482">Metalloprotease</keyword>
<accession>C5L5H7</accession>
<dbReference type="GO" id="GO:0008237">
    <property type="term" value="F:metallopeptidase activity"/>
    <property type="evidence" value="ECO:0007669"/>
    <property type="project" value="UniProtKB-KW"/>
</dbReference>
<evidence type="ECO:0000313" key="10">
    <source>
        <dbReference type="EMBL" id="EER08002.1"/>
    </source>
</evidence>
<dbReference type="OMA" id="PRCDIRI"/>
<feature type="compositionally biased region" description="Polar residues" evidence="7">
    <location>
        <begin position="1"/>
        <end position="10"/>
    </location>
</feature>
<evidence type="ECO:0000256" key="5">
    <source>
        <dbReference type="ARBA" id="ARBA00022833"/>
    </source>
</evidence>
<evidence type="ECO:0000256" key="4">
    <source>
        <dbReference type="ARBA" id="ARBA00022801"/>
    </source>
</evidence>
<dbReference type="GO" id="GO:0046872">
    <property type="term" value="F:metal ion binding"/>
    <property type="evidence" value="ECO:0007669"/>
    <property type="project" value="UniProtKB-KW"/>
</dbReference>
<reference evidence="10 11" key="1">
    <citation type="submission" date="2008-07" db="EMBL/GenBank/DDBJ databases">
        <authorList>
            <person name="El-Sayed N."/>
            <person name="Caler E."/>
            <person name="Inman J."/>
            <person name="Amedeo P."/>
            <person name="Hass B."/>
            <person name="Wortman J."/>
        </authorList>
    </citation>
    <scope>NUCLEOTIDE SEQUENCE [LARGE SCALE GENOMIC DNA]</scope>
    <source>
        <strain evidence="11">ATCC 50983 / TXsc</strain>
    </source>
</reference>
<keyword evidence="5" id="KW-0862">Zinc</keyword>
<feature type="compositionally biased region" description="Acidic residues" evidence="7">
    <location>
        <begin position="249"/>
        <end position="292"/>
    </location>
</feature>